<dbReference type="AlphaFoldDB" id="A0A6J7PEM2"/>
<dbReference type="NCBIfam" id="TIGR01687">
    <property type="entry name" value="moaD_arch"/>
    <property type="match status" value="1"/>
</dbReference>
<name>A0A6J7PEM2_9ZZZZ</name>
<dbReference type="InterPro" id="IPR003749">
    <property type="entry name" value="ThiS/MoaD-like"/>
</dbReference>
<dbReference type="InterPro" id="IPR016155">
    <property type="entry name" value="Mopterin_synth/thiamin_S_b"/>
</dbReference>
<dbReference type="InterPro" id="IPR012675">
    <property type="entry name" value="Beta-grasp_dom_sf"/>
</dbReference>
<dbReference type="EMBL" id="CAFBPC010000051">
    <property type="protein sequence ID" value="CAB5001142.1"/>
    <property type="molecule type" value="Genomic_DNA"/>
</dbReference>
<dbReference type="InterPro" id="IPR052045">
    <property type="entry name" value="Sulfur_Carrier/Prot_Modifier"/>
</dbReference>
<accession>A0A6J7PEM2</accession>
<organism evidence="1">
    <name type="scientific">freshwater metagenome</name>
    <dbReference type="NCBI Taxonomy" id="449393"/>
    <lineage>
        <taxon>unclassified sequences</taxon>
        <taxon>metagenomes</taxon>
        <taxon>ecological metagenomes</taxon>
    </lineage>
</organism>
<dbReference type="PANTHER" id="PTHR38031">
    <property type="entry name" value="SULFUR CARRIER PROTEIN SLR0821-RELATED"/>
    <property type="match status" value="1"/>
</dbReference>
<dbReference type="Gene3D" id="3.10.20.30">
    <property type="match status" value="1"/>
</dbReference>
<protein>
    <submittedName>
        <fullName evidence="1">Unannotated protein</fullName>
    </submittedName>
</protein>
<dbReference type="SUPFAM" id="SSF54285">
    <property type="entry name" value="MoaD/ThiS"/>
    <property type="match status" value="1"/>
</dbReference>
<sequence>MAVTVRIPTTMRPISGGASTVEVEGTTLREVLTALNAAHGGFDERLFDGEGELHKFVNIFVSDDDVRYLQGLETPVKAGDTVSIIPAVAGGL</sequence>
<reference evidence="1" key="1">
    <citation type="submission" date="2020-05" db="EMBL/GenBank/DDBJ databases">
        <authorList>
            <person name="Chiriac C."/>
            <person name="Salcher M."/>
            <person name="Ghai R."/>
            <person name="Kavagutti S V."/>
        </authorList>
    </citation>
    <scope>NUCLEOTIDE SEQUENCE</scope>
</reference>
<dbReference type="InterPro" id="IPR010038">
    <property type="entry name" value="MoaD_arc-typ"/>
</dbReference>
<evidence type="ECO:0000313" key="1">
    <source>
        <dbReference type="EMBL" id="CAB5001142.1"/>
    </source>
</evidence>
<gene>
    <name evidence="1" type="ORF">UFOPK4057_00312</name>
</gene>
<proteinExistence type="predicted"/>
<dbReference type="Pfam" id="PF02597">
    <property type="entry name" value="ThiS"/>
    <property type="match status" value="1"/>
</dbReference>
<dbReference type="PANTHER" id="PTHR38031:SF1">
    <property type="entry name" value="SULFUR CARRIER PROTEIN CYSO"/>
    <property type="match status" value="1"/>
</dbReference>